<keyword evidence="3" id="KW-1185">Reference proteome</keyword>
<dbReference type="PANTHER" id="PTHR48081">
    <property type="entry name" value="AB HYDROLASE SUPERFAMILY PROTEIN C4A8.06C"/>
    <property type="match status" value="1"/>
</dbReference>
<gene>
    <name evidence="2" type="ORF">B5808_14700</name>
</gene>
<dbReference type="STRING" id="1619308.B5808_14700"/>
<dbReference type="InterPro" id="IPR029058">
    <property type="entry name" value="AB_hydrolase_fold"/>
</dbReference>
<dbReference type="InterPro" id="IPR013094">
    <property type="entry name" value="AB_hydrolase_3"/>
</dbReference>
<dbReference type="AlphaFoldDB" id="A0A1X9LM98"/>
<dbReference type="Proteomes" id="UP000192775">
    <property type="component" value="Chromosome"/>
</dbReference>
<sequence>MTLHPLLHEALAGVGDWDDYERVLATLTESYRPPPVRMEALSVPGPAGDVPLRLYHPERSPSPKPGLLWVHGGGFSGGSVDMPEADVVARELADRAGALVVTVDYRLAGPDTRFPAGLDDVQAAWSWFTDRADDYGVDRSRLQLGGCSAGGNLAVAAARREVDAGRPGPAGLLLGYPALHFPTPAVEGLRVDELPEILRFTADHMLGVLEGYLGRIHDIPVEAMPGLGSVEGLPPTRLELSGIDELRGSGELFARQLRSVGVPVVTDIADGLPHGHLNIPPVPALPEIDRSLARLAEALRSGPSA</sequence>
<evidence type="ECO:0000313" key="2">
    <source>
        <dbReference type="EMBL" id="ARJ06324.1"/>
    </source>
</evidence>
<dbReference type="Pfam" id="PF07859">
    <property type="entry name" value="Abhydrolase_3"/>
    <property type="match status" value="1"/>
</dbReference>
<protein>
    <submittedName>
        <fullName evidence="2">Uncharacterized protein</fullName>
    </submittedName>
</protein>
<name>A0A1X9LM98_9MICO</name>
<evidence type="ECO:0000313" key="3">
    <source>
        <dbReference type="Proteomes" id="UP000192775"/>
    </source>
</evidence>
<accession>A0A1X9LM98</accession>
<dbReference type="GO" id="GO:0016787">
    <property type="term" value="F:hydrolase activity"/>
    <property type="evidence" value="ECO:0007669"/>
    <property type="project" value="UniProtKB-KW"/>
</dbReference>
<dbReference type="Gene3D" id="3.40.50.1820">
    <property type="entry name" value="alpha/beta hydrolase"/>
    <property type="match status" value="1"/>
</dbReference>
<organism evidence="2 3">
    <name type="scientific">Cnuibacter physcomitrellae</name>
    <dbReference type="NCBI Taxonomy" id="1619308"/>
    <lineage>
        <taxon>Bacteria</taxon>
        <taxon>Bacillati</taxon>
        <taxon>Actinomycetota</taxon>
        <taxon>Actinomycetes</taxon>
        <taxon>Micrococcales</taxon>
        <taxon>Microbacteriaceae</taxon>
        <taxon>Cnuibacter</taxon>
    </lineage>
</organism>
<keyword evidence="1" id="KW-0378">Hydrolase</keyword>
<dbReference type="RefSeq" id="WP_085020462.1">
    <property type="nucleotide sequence ID" value="NZ_BMHD01000001.1"/>
</dbReference>
<dbReference type="PANTHER" id="PTHR48081:SF8">
    <property type="entry name" value="ALPHA_BETA HYDROLASE FOLD-3 DOMAIN-CONTAINING PROTEIN-RELATED"/>
    <property type="match status" value="1"/>
</dbReference>
<dbReference type="EMBL" id="CP020715">
    <property type="protein sequence ID" value="ARJ06324.1"/>
    <property type="molecule type" value="Genomic_DNA"/>
</dbReference>
<dbReference type="SUPFAM" id="SSF53474">
    <property type="entry name" value="alpha/beta-Hydrolases"/>
    <property type="match status" value="1"/>
</dbReference>
<proteinExistence type="predicted"/>
<evidence type="ECO:0000256" key="1">
    <source>
        <dbReference type="ARBA" id="ARBA00022801"/>
    </source>
</evidence>
<dbReference type="KEGG" id="cphy:B5808_14700"/>
<dbReference type="InterPro" id="IPR050300">
    <property type="entry name" value="GDXG_lipolytic_enzyme"/>
</dbReference>
<reference evidence="2 3" key="1">
    <citation type="submission" date="2017-04" db="EMBL/GenBank/DDBJ databases">
        <authorList>
            <person name="Afonso C.L."/>
            <person name="Miller P.J."/>
            <person name="Scott M.A."/>
            <person name="Spackman E."/>
            <person name="Goraichik I."/>
            <person name="Dimitrov K.M."/>
            <person name="Suarez D.L."/>
            <person name="Swayne D.E."/>
        </authorList>
    </citation>
    <scope>NUCLEOTIDE SEQUENCE [LARGE SCALE GENOMIC DNA]</scope>
    <source>
        <strain evidence="3">XA(T)</strain>
    </source>
</reference>